<dbReference type="Proteomes" id="UP001596548">
    <property type="component" value="Unassembled WGS sequence"/>
</dbReference>
<proteinExistence type="predicted"/>
<dbReference type="RefSeq" id="WP_378973947.1">
    <property type="nucleotide sequence ID" value="NZ_JBHTBJ010000026.1"/>
</dbReference>
<organism evidence="1 2">
    <name type="scientific">Paractinoplanes rhizophilus</name>
    <dbReference type="NCBI Taxonomy" id="1416877"/>
    <lineage>
        <taxon>Bacteria</taxon>
        <taxon>Bacillati</taxon>
        <taxon>Actinomycetota</taxon>
        <taxon>Actinomycetes</taxon>
        <taxon>Micromonosporales</taxon>
        <taxon>Micromonosporaceae</taxon>
        <taxon>Paractinoplanes</taxon>
    </lineage>
</organism>
<evidence type="ECO:0000313" key="2">
    <source>
        <dbReference type="Proteomes" id="UP001596548"/>
    </source>
</evidence>
<dbReference type="EMBL" id="JBHTBJ010000026">
    <property type="protein sequence ID" value="MFC7277837.1"/>
    <property type="molecule type" value="Genomic_DNA"/>
</dbReference>
<sequence>MTFVTLVGGCHGDYLTPANRAHPRATTAILTFRGAPKDTRQGN</sequence>
<accession>A0ABW2HXP4</accession>
<gene>
    <name evidence="1" type="ORF">ACFQS1_27940</name>
</gene>
<evidence type="ECO:0000313" key="1">
    <source>
        <dbReference type="EMBL" id="MFC7277837.1"/>
    </source>
</evidence>
<keyword evidence="2" id="KW-1185">Reference proteome</keyword>
<protein>
    <submittedName>
        <fullName evidence="1">Uncharacterized protein</fullName>
    </submittedName>
</protein>
<name>A0ABW2HXP4_9ACTN</name>
<reference evidence="2" key="1">
    <citation type="journal article" date="2019" name="Int. J. Syst. Evol. Microbiol.">
        <title>The Global Catalogue of Microorganisms (GCM) 10K type strain sequencing project: providing services to taxonomists for standard genome sequencing and annotation.</title>
        <authorList>
            <consortium name="The Broad Institute Genomics Platform"/>
            <consortium name="The Broad Institute Genome Sequencing Center for Infectious Disease"/>
            <person name="Wu L."/>
            <person name="Ma J."/>
        </authorList>
    </citation>
    <scope>NUCLEOTIDE SEQUENCE [LARGE SCALE GENOMIC DNA]</scope>
    <source>
        <strain evidence="2">XZYJT-10</strain>
    </source>
</reference>
<comment type="caution">
    <text evidence="1">The sequence shown here is derived from an EMBL/GenBank/DDBJ whole genome shotgun (WGS) entry which is preliminary data.</text>
</comment>